<dbReference type="SMART" id="SM00267">
    <property type="entry name" value="GGDEF"/>
    <property type="match status" value="1"/>
</dbReference>
<dbReference type="CDD" id="cd01949">
    <property type="entry name" value="GGDEF"/>
    <property type="match status" value="1"/>
</dbReference>
<dbReference type="NCBIfam" id="TIGR00254">
    <property type="entry name" value="GGDEF"/>
    <property type="match status" value="1"/>
</dbReference>
<dbReference type="SUPFAM" id="SSF55073">
    <property type="entry name" value="Nucleotide cyclase"/>
    <property type="match status" value="1"/>
</dbReference>
<proteinExistence type="predicted"/>
<dbReference type="Proteomes" id="UP000294980">
    <property type="component" value="Unassembled WGS sequence"/>
</dbReference>
<dbReference type="InterPro" id="IPR000160">
    <property type="entry name" value="GGDEF_dom"/>
</dbReference>
<protein>
    <recommendedName>
        <fullName evidence="2">diguanylate cyclase</fullName>
        <ecNumber evidence="2">2.7.7.65</ecNumber>
    </recommendedName>
</protein>
<dbReference type="GO" id="GO:0043709">
    <property type="term" value="P:cell adhesion involved in single-species biofilm formation"/>
    <property type="evidence" value="ECO:0007669"/>
    <property type="project" value="TreeGrafter"/>
</dbReference>
<evidence type="ECO:0000313" key="6">
    <source>
        <dbReference type="EMBL" id="TCO75528.1"/>
    </source>
</evidence>
<dbReference type="Pfam" id="PF00990">
    <property type="entry name" value="GGDEF"/>
    <property type="match status" value="1"/>
</dbReference>
<reference evidence="6 7" key="1">
    <citation type="submission" date="2019-03" db="EMBL/GenBank/DDBJ databases">
        <title>Genomic Encyclopedia of Type Strains, Phase IV (KMG-IV): sequencing the most valuable type-strain genomes for metagenomic binning, comparative biology and taxonomic classification.</title>
        <authorList>
            <person name="Goeker M."/>
        </authorList>
    </citation>
    <scope>NUCLEOTIDE SEQUENCE [LARGE SCALE GENOMIC DNA]</scope>
    <source>
        <strain evidence="6 7">DSM 23344</strain>
    </source>
</reference>
<feature type="transmembrane region" description="Helical" evidence="4">
    <location>
        <begin position="79"/>
        <end position="97"/>
    </location>
</feature>
<name>A0A4R2KZ15_9GAMM</name>
<evidence type="ECO:0000256" key="1">
    <source>
        <dbReference type="ARBA" id="ARBA00001946"/>
    </source>
</evidence>
<feature type="transmembrane region" description="Helical" evidence="4">
    <location>
        <begin position="21"/>
        <end position="41"/>
    </location>
</feature>
<dbReference type="GO" id="GO:0052621">
    <property type="term" value="F:diguanylate cyclase activity"/>
    <property type="evidence" value="ECO:0007669"/>
    <property type="project" value="UniProtKB-EC"/>
</dbReference>
<dbReference type="GO" id="GO:1902201">
    <property type="term" value="P:negative regulation of bacterial-type flagellum-dependent cell motility"/>
    <property type="evidence" value="ECO:0007669"/>
    <property type="project" value="TreeGrafter"/>
</dbReference>
<keyword evidence="4" id="KW-0812">Transmembrane</keyword>
<keyword evidence="7" id="KW-1185">Reference proteome</keyword>
<evidence type="ECO:0000256" key="4">
    <source>
        <dbReference type="SAM" id="Phobius"/>
    </source>
</evidence>
<evidence type="ECO:0000259" key="5">
    <source>
        <dbReference type="PROSITE" id="PS50887"/>
    </source>
</evidence>
<dbReference type="PANTHER" id="PTHR45138:SF9">
    <property type="entry name" value="DIGUANYLATE CYCLASE DGCM-RELATED"/>
    <property type="match status" value="1"/>
</dbReference>
<feature type="domain" description="GGDEF" evidence="5">
    <location>
        <begin position="231"/>
        <end position="360"/>
    </location>
</feature>
<feature type="transmembrane region" description="Helical" evidence="4">
    <location>
        <begin position="47"/>
        <end position="67"/>
    </location>
</feature>
<dbReference type="EC" id="2.7.7.65" evidence="2"/>
<dbReference type="RefSeq" id="WP_162883912.1">
    <property type="nucleotide sequence ID" value="NZ_QQSW01000010.1"/>
</dbReference>
<dbReference type="GO" id="GO:0005886">
    <property type="term" value="C:plasma membrane"/>
    <property type="evidence" value="ECO:0007669"/>
    <property type="project" value="TreeGrafter"/>
</dbReference>
<keyword evidence="4" id="KW-1133">Transmembrane helix</keyword>
<evidence type="ECO:0000256" key="2">
    <source>
        <dbReference type="ARBA" id="ARBA00012528"/>
    </source>
</evidence>
<dbReference type="FunFam" id="3.30.70.270:FF:000001">
    <property type="entry name" value="Diguanylate cyclase domain protein"/>
    <property type="match status" value="1"/>
</dbReference>
<feature type="transmembrane region" description="Helical" evidence="4">
    <location>
        <begin position="128"/>
        <end position="150"/>
    </location>
</feature>
<gene>
    <name evidence="6" type="ORF">EV688_10894</name>
</gene>
<dbReference type="Gene3D" id="3.30.70.270">
    <property type="match status" value="1"/>
</dbReference>
<evidence type="ECO:0000313" key="7">
    <source>
        <dbReference type="Proteomes" id="UP000294980"/>
    </source>
</evidence>
<feature type="transmembrane region" description="Helical" evidence="4">
    <location>
        <begin position="103"/>
        <end position="121"/>
    </location>
</feature>
<comment type="cofactor">
    <cofactor evidence="1">
        <name>Mg(2+)</name>
        <dbReference type="ChEBI" id="CHEBI:18420"/>
    </cofactor>
</comment>
<dbReference type="PANTHER" id="PTHR45138">
    <property type="entry name" value="REGULATORY COMPONENTS OF SENSORY TRANSDUCTION SYSTEM"/>
    <property type="match status" value="1"/>
</dbReference>
<evidence type="ECO:0000256" key="3">
    <source>
        <dbReference type="ARBA" id="ARBA00034247"/>
    </source>
</evidence>
<keyword evidence="4" id="KW-0472">Membrane</keyword>
<organism evidence="6 7">
    <name type="scientific">Chromatocurvus halotolerans</name>
    <dbReference type="NCBI Taxonomy" id="1132028"/>
    <lineage>
        <taxon>Bacteria</taxon>
        <taxon>Pseudomonadati</taxon>
        <taxon>Pseudomonadota</taxon>
        <taxon>Gammaproteobacteria</taxon>
        <taxon>Cellvibrionales</taxon>
        <taxon>Halieaceae</taxon>
        <taxon>Chromatocurvus</taxon>
    </lineage>
</organism>
<comment type="caution">
    <text evidence="6">The sequence shown here is derived from an EMBL/GenBank/DDBJ whole genome shotgun (WGS) entry which is preliminary data.</text>
</comment>
<dbReference type="InterPro" id="IPR050469">
    <property type="entry name" value="Diguanylate_Cyclase"/>
</dbReference>
<dbReference type="AlphaFoldDB" id="A0A4R2KZ15"/>
<dbReference type="InterPro" id="IPR029787">
    <property type="entry name" value="Nucleotide_cyclase"/>
</dbReference>
<dbReference type="EMBL" id="SLWX01000008">
    <property type="protein sequence ID" value="TCO75528.1"/>
    <property type="molecule type" value="Genomic_DNA"/>
</dbReference>
<dbReference type="InterPro" id="IPR043128">
    <property type="entry name" value="Rev_trsase/Diguanyl_cyclase"/>
</dbReference>
<sequence length="360" mass="39687">MVINEETYTVDQAQSLRLKRMVWGVGVQACTMLIVGALYGMGMVPGLPVMIYLGMIAALDLVFFALVKTGVNLRFEDPSMTARQITLSVFPVIYIMFHVVEPQARMVLLLMGTSSLLFGMFRLGRCGMLLMVGCILGGYLGLLVALSLWAPERVNLLLEAVVVFAYTCVLVINAYLGSVVASMRRRLKTQNRELAELATLDPLTRLPNRRSLMAQLTRESARTERRTDEQDALCVSMLDVDNFKEVNDTWGHEAGDRILCEIADALRGVVREGDFVGRFGGEEFVIILPETSLDDACAMATRIRDTVAARHFSGLPGGGQVTVSQGVADHRIGECIEDTLRRADDRLYQAKDGGRNLVAC</sequence>
<feature type="transmembrane region" description="Helical" evidence="4">
    <location>
        <begin position="156"/>
        <end position="176"/>
    </location>
</feature>
<dbReference type="PROSITE" id="PS50887">
    <property type="entry name" value="GGDEF"/>
    <property type="match status" value="1"/>
</dbReference>
<comment type="catalytic activity">
    <reaction evidence="3">
        <text>2 GTP = 3',3'-c-di-GMP + 2 diphosphate</text>
        <dbReference type="Rhea" id="RHEA:24898"/>
        <dbReference type="ChEBI" id="CHEBI:33019"/>
        <dbReference type="ChEBI" id="CHEBI:37565"/>
        <dbReference type="ChEBI" id="CHEBI:58805"/>
        <dbReference type="EC" id="2.7.7.65"/>
    </reaction>
</comment>
<accession>A0A4R2KZ15</accession>